<sequence length="114" mass="12102">MAITPLTSLAEFEETISQDKPVVVFFCATWASLCRVTGPALERFSELPEFAGIEFRSVDLDEAYEVAQKAGVGPVPVVMAFRSGTRLAEVVAPRPEALRELIGAAGTAGTAETA</sequence>
<dbReference type="PROSITE" id="PS51352">
    <property type="entry name" value="THIOREDOXIN_2"/>
    <property type="match status" value="1"/>
</dbReference>
<accession>A0ABW0A7W7</accession>
<dbReference type="CDD" id="cd02947">
    <property type="entry name" value="TRX_family"/>
    <property type="match status" value="1"/>
</dbReference>
<dbReference type="Gene3D" id="3.40.30.10">
    <property type="entry name" value="Glutaredoxin"/>
    <property type="match status" value="1"/>
</dbReference>
<feature type="domain" description="Thioredoxin" evidence="1">
    <location>
        <begin position="1"/>
        <end position="107"/>
    </location>
</feature>
<dbReference type="SUPFAM" id="SSF52833">
    <property type="entry name" value="Thioredoxin-like"/>
    <property type="match status" value="1"/>
</dbReference>
<dbReference type="InterPro" id="IPR013766">
    <property type="entry name" value="Thioredoxin_domain"/>
</dbReference>
<gene>
    <name evidence="2" type="ORF">ACFPP6_29400</name>
</gene>
<organism evidence="2 3">
    <name type="scientific">Streptomyces aureoversilis</name>
    <dbReference type="NCBI Taxonomy" id="67277"/>
    <lineage>
        <taxon>Bacteria</taxon>
        <taxon>Bacillati</taxon>
        <taxon>Actinomycetota</taxon>
        <taxon>Actinomycetes</taxon>
        <taxon>Kitasatosporales</taxon>
        <taxon>Streptomycetaceae</taxon>
        <taxon>Streptomyces</taxon>
    </lineage>
</organism>
<dbReference type="PANTHER" id="PTHR10438">
    <property type="entry name" value="THIOREDOXIN"/>
    <property type="match status" value="1"/>
</dbReference>
<dbReference type="Proteomes" id="UP001596222">
    <property type="component" value="Unassembled WGS sequence"/>
</dbReference>
<dbReference type="Pfam" id="PF00085">
    <property type="entry name" value="Thioredoxin"/>
    <property type="match status" value="1"/>
</dbReference>
<dbReference type="InterPro" id="IPR036249">
    <property type="entry name" value="Thioredoxin-like_sf"/>
</dbReference>
<comment type="caution">
    <text evidence="2">The sequence shown here is derived from an EMBL/GenBank/DDBJ whole genome shotgun (WGS) entry which is preliminary data.</text>
</comment>
<evidence type="ECO:0000313" key="3">
    <source>
        <dbReference type="Proteomes" id="UP001596222"/>
    </source>
</evidence>
<name>A0ABW0A7W7_9ACTN</name>
<keyword evidence="3" id="KW-1185">Reference proteome</keyword>
<dbReference type="InterPro" id="IPR050620">
    <property type="entry name" value="Thioredoxin_H-type-like"/>
</dbReference>
<reference evidence="3" key="1">
    <citation type="journal article" date="2019" name="Int. J. Syst. Evol. Microbiol.">
        <title>The Global Catalogue of Microorganisms (GCM) 10K type strain sequencing project: providing services to taxonomists for standard genome sequencing and annotation.</title>
        <authorList>
            <consortium name="The Broad Institute Genomics Platform"/>
            <consortium name="The Broad Institute Genome Sequencing Center for Infectious Disease"/>
            <person name="Wu L."/>
            <person name="Ma J."/>
        </authorList>
    </citation>
    <scope>NUCLEOTIDE SEQUENCE [LARGE SCALE GENOMIC DNA]</scope>
    <source>
        <strain evidence="3">CGMCC 4.1641</strain>
    </source>
</reference>
<dbReference type="EMBL" id="JBHSKJ010000021">
    <property type="protein sequence ID" value="MFC5148791.1"/>
    <property type="molecule type" value="Genomic_DNA"/>
</dbReference>
<evidence type="ECO:0000313" key="2">
    <source>
        <dbReference type="EMBL" id="MFC5148791.1"/>
    </source>
</evidence>
<evidence type="ECO:0000259" key="1">
    <source>
        <dbReference type="PROSITE" id="PS51352"/>
    </source>
</evidence>
<protein>
    <submittedName>
        <fullName evidence="2">Thioredoxin family protein</fullName>
    </submittedName>
</protein>
<dbReference type="PANTHER" id="PTHR10438:SF468">
    <property type="entry name" value="THIOREDOXIN-1-RELATED"/>
    <property type="match status" value="1"/>
</dbReference>
<dbReference type="RefSeq" id="WP_382048703.1">
    <property type="nucleotide sequence ID" value="NZ_JBHSKJ010000021.1"/>
</dbReference>
<proteinExistence type="predicted"/>